<dbReference type="NCBIfam" id="TIGR03838">
    <property type="entry name" value="queuosine_YadB"/>
    <property type="match status" value="1"/>
</dbReference>
<evidence type="ECO:0000256" key="3">
    <source>
        <dbReference type="ARBA" id="ARBA00022741"/>
    </source>
</evidence>
<comment type="function">
    <text evidence="7">Catalyzes the tRNA-independent activation of glutamate in presence of ATP and the subsequent transfer of glutamate onto a tRNA(Asp). Glutamate is transferred on the 2-amino-5-(4,5-dihydroxy-2-cyclopenten-1-yl) moiety of the queuosine in the wobble position of the QUC anticodon.</text>
</comment>
<dbReference type="PRINTS" id="PR00987">
    <property type="entry name" value="TRNASYNTHGLU"/>
</dbReference>
<evidence type="ECO:0000259" key="10">
    <source>
        <dbReference type="Pfam" id="PF00749"/>
    </source>
</evidence>
<keyword evidence="4" id="KW-0862">Zinc</keyword>
<feature type="region of interest" description="Disordered" evidence="9">
    <location>
        <begin position="277"/>
        <end position="298"/>
    </location>
</feature>
<evidence type="ECO:0000256" key="1">
    <source>
        <dbReference type="ARBA" id="ARBA00022598"/>
    </source>
</evidence>
<feature type="binding site" evidence="7">
    <location>
        <position position="44"/>
    </location>
    <ligand>
        <name>L-glutamate</name>
        <dbReference type="ChEBI" id="CHEBI:29985"/>
    </ligand>
</feature>
<comment type="caution">
    <text evidence="11">The sequence shown here is derived from an EMBL/GenBank/DDBJ whole genome shotgun (WGS) entry which is preliminary data.</text>
</comment>
<feature type="short sequence motif" description="'HIGH' region" evidence="7">
    <location>
        <begin position="11"/>
        <end position="21"/>
    </location>
</feature>
<dbReference type="EC" id="6.1.1.-" evidence="7"/>
<dbReference type="GO" id="GO:0006424">
    <property type="term" value="P:glutamyl-tRNA aminoacylation"/>
    <property type="evidence" value="ECO:0007669"/>
    <property type="project" value="InterPro"/>
</dbReference>
<dbReference type="GO" id="GO:0005829">
    <property type="term" value="C:cytosol"/>
    <property type="evidence" value="ECO:0007669"/>
    <property type="project" value="TreeGrafter"/>
</dbReference>
<feature type="binding site" evidence="7">
    <location>
        <position position="188"/>
    </location>
    <ligand>
        <name>L-glutamate</name>
        <dbReference type="ChEBI" id="CHEBI:29985"/>
    </ligand>
</feature>
<dbReference type="NCBIfam" id="NF004314">
    <property type="entry name" value="PRK05710.1-3"/>
    <property type="match status" value="1"/>
</dbReference>
<evidence type="ECO:0000256" key="7">
    <source>
        <dbReference type="HAMAP-Rule" id="MF_01428"/>
    </source>
</evidence>
<dbReference type="AlphaFoldDB" id="A0A9Q3USH7"/>
<evidence type="ECO:0000256" key="9">
    <source>
        <dbReference type="SAM" id="MobiDB-lite"/>
    </source>
</evidence>
<dbReference type="GO" id="GO:0004818">
    <property type="term" value="F:glutamate-tRNA ligase activity"/>
    <property type="evidence" value="ECO:0007669"/>
    <property type="project" value="TreeGrafter"/>
</dbReference>
<dbReference type="Proteomes" id="UP001108027">
    <property type="component" value="Unassembled WGS sequence"/>
</dbReference>
<sequence>MSRRYVGRFAPTPSGPLHFGSLVTALASWLDARHHGGRWLLRVDDLDPPRQQPGAVDTILHQLDRFGLHWDDTPLYQSRRGPAYADAVARLLAAGFAFHCTLSRKQLQALDNIHPGPAVAQPPGPDRAVRLTVPDGQVCFEDRIQGRVCADLAREGGPFVIRRRDGLFAYQLACALDDADQGITDVVRGSDLLASTLRQRRVLQCLGAPAPDYAHLPVIMDPAGGKMSKSAGAAALDTARPSGALFAALSCVGLRPEKDLAGAGVDQQLAWARAHWRPEQLPRGRRQPPPAFLRPARD</sequence>
<dbReference type="InterPro" id="IPR049940">
    <property type="entry name" value="GluQ/Sye"/>
</dbReference>
<evidence type="ECO:0000256" key="4">
    <source>
        <dbReference type="ARBA" id="ARBA00022833"/>
    </source>
</evidence>
<feature type="short sequence motif" description="'KMSKS' region" evidence="7">
    <location>
        <begin position="226"/>
        <end position="230"/>
    </location>
</feature>
<feature type="domain" description="Glutamyl/glutaminyl-tRNA synthetase class Ib catalytic" evidence="10">
    <location>
        <begin position="8"/>
        <end position="110"/>
    </location>
</feature>
<dbReference type="EMBL" id="JAJGNA010000032">
    <property type="protein sequence ID" value="MCC4310243.1"/>
    <property type="molecule type" value="Genomic_DNA"/>
</dbReference>
<keyword evidence="1 7" id="KW-0436">Ligase</keyword>
<keyword evidence="2" id="KW-0479">Metal-binding</keyword>
<organism evidence="11 12">
    <name type="scientific">Alloalcanivorax marinus</name>
    <dbReference type="NCBI Taxonomy" id="1177169"/>
    <lineage>
        <taxon>Bacteria</taxon>
        <taxon>Pseudomonadati</taxon>
        <taxon>Pseudomonadota</taxon>
        <taxon>Gammaproteobacteria</taxon>
        <taxon>Oceanospirillales</taxon>
        <taxon>Alcanivoracaceae</taxon>
        <taxon>Alloalcanivorax</taxon>
    </lineage>
</organism>
<feature type="binding site" evidence="7">
    <location>
        <begin position="8"/>
        <end position="12"/>
    </location>
    <ligand>
        <name>L-glutamate</name>
        <dbReference type="ChEBI" id="CHEBI:29985"/>
    </ligand>
</feature>
<accession>A0A9Q3USH7</accession>
<proteinExistence type="inferred from homology"/>
<dbReference type="GO" id="GO:0006400">
    <property type="term" value="P:tRNA modification"/>
    <property type="evidence" value="ECO:0007669"/>
    <property type="project" value="InterPro"/>
</dbReference>
<dbReference type="GO" id="GO:0005524">
    <property type="term" value="F:ATP binding"/>
    <property type="evidence" value="ECO:0007669"/>
    <property type="project" value="UniProtKB-KW"/>
</dbReference>
<evidence type="ECO:0000256" key="5">
    <source>
        <dbReference type="ARBA" id="ARBA00022840"/>
    </source>
</evidence>
<feature type="domain" description="Glutamyl/glutaminyl-tRNA synthetase class Ib catalytic" evidence="10">
    <location>
        <begin position="127"/>
        <end position="235"/>
    </location>
</feature>
<dbReference type="InterPro" id="IPR014729">
    <property type="entry name" value="Rossmann-like_a/b/a_fold"/>
</dbReference>
<dbReference type="HAMAP" id="MF_01428">
    <property type="entry name" value="Glu_Q_tRNA_synth"/>
    <property type="match status" value="1"/>
</dbReference>
<dbReference type="PANTHER" id="PTHR43311">
    <property type="entry name" value="GLUTAMATE--TRNA LIGASE"/>
    <property type="match status" value="1"/>
</dbReference>
<evidence type="ECO:0000256" key="8">
    <source>
        <dbReference type="RuleBase" id="RU363037"/>
    </source>
</evidence>
<evidence type="ECO:0000313" key="12">
    <source>
        <dbReference type="Proteomes" id="UP001108027"/>
    </source>
</evidence>
<keyword evidence="12" id="KW-1185">Reference proteome</keyword>
<evidence type="ECO:0000256" key="6">
    <source>
        <dbReference type="ARBA" id="ARBA00023146"/>
    </source>
</evidence>
<dbReference type="Gene3D" id="3.40.50.620">
    <property type="entry name" value="HUPs"/>
    <property type="match status" value="1"/>
</dbReference>
<dbReference type="PANTHER" id="PTHR43311:SF1">
    <property type="entry name" value="GLUTAMYL-Q TRNA(ASP) SYNTHETASE"/>
    <property type="match status" value="1"/>
</dbReference>
<evidence type="ECO:0000313" key="11">
    <source>
        <dbReference type="EMBL" id="MCC4310243.1"/>
    </source>
</evidence>
<reference evidence="11" key="1">
    <citation type="submission" date="2021-10" db="EMBL/GenBank/DDBJ databases">
        <title>The diversity and Nitrogen Metabolism of Culturable Nitrate-Utilizing Bacteria Within the Oxygen Minimum Zone of the Changjiang (Yangtze River)Estuary.</title>
        <authorList>
            <person name="Zhang D."/>
            <person name="Zheng J."/>
            <person name="Liu S."/>
            <person name="He W."/>
        </authorList>
    </citation>
    <scope>NUCLEOTIDE SEQUENCE</scope>
    <source>
        <strain evidence="11">FXH-223</strain>
    </source>
</reference>
<name>A0A9Q3USH7_9GAMM</name>
<keyword evidence="3 7" id="KW-0547">Nucleotide-binding</keyword>
<dbReference type="GO" id="GO:0008270">
    <property type="term" value="F:zinc ion binding"/>
    <property type="evidence" value="ECO:0007669"/>
    <property type="project" value="InterPro"/>
</dbReference>
<comment type="similarity">
    <text evidence="7">Belongs to the class-I aminoacyl-tRNA synthetase family. GluQ subfamily.</text>
</comment>
<dbReference type="InterPro" id="IPR022380">
    <property type="entry name" value="Glu-Q_tRNA(Asp)_Synthase"/>
</dbReference>
<keyword evidence="8" id="KW-0648">Protein biosynthesis</keyword>
<protein>
    <recommendedName>
        <fullName evidence="7">Glutamyl-Q tRNA(Asp) synthetase</fullName>
        <shortName evidence="7">Glu-Q-RSs</shortName>
        <ecNumber evidence="7">6.1.1.-</ecNumber>
    </recommendedName>
</protein>
<gene>
    <name evidence="11" type="primary">gluQRS</name>
    <name evidence="7" type="synonym">gluQ</name>
    <name evidence="11" type="ORF">LL252_16860</name>
</gene>
<comment type="caution">
    <text evidence="7">Lacks conserved residue(s) required for the propagation of feature annotation.</text>
</comment>
<feature type="binding site" evidence="7">
    <location>
        <position position="229"/>
    </location>
    <ligand>
        <name>ATP</name>
        <dbReference type="ChEBI" id="CHEBI:30616"/>
    </ligand>
</feature>
<feature type="binding site" evidence="7">
    <location>
        <position position="170"/>
    </location>
    <ligand>
        <name>L-glutamate</name>
        <dbReference type="ChEBI" id="CHEBI:29985"/>
    </ligand>
</feature>
<keyword evidence="6 7" id="KW-0030">Aminoacyl-tRNA synthetase</keyword>
<evidence type="ECO:0000256" key="2">
    <source>
        <dbReference type="ARBA" id="ARBA00022723"/>
    </source>
</evidence>
<keyword evidence="5 7" id="KW-0067">ATP-binding</keyword>
<dbReference type="SUPFAM" id="SSF52374">
    <property type="entry name" value="Nucleotidylyl transferase"/>
    <property type="match status" value="1"/>
</dbReference>
<dbReference type="Pfam" id="PF00749">
    <property type="entry name" value="tRNA-synt_1c"/>
    <property type="match status" value="2"/>
</dbReference>
<dbReference type="InterPro" id="IPR020058">
    <property type="entry name" value="Glu/Gln-tRNA-synth_Ib_cat-dom"/>
</dbReference>
<dbReference type="InterPro" id="IPR000924">
    <property type="entry name" value="Glu/Gln-tRNA-synth"/>
</dbReference>
<dbReference type="RefSeq" id="WP_228234878.1">
    <property type="nucleotide sequence ID" value="NZ_JAJGNA010000032.1"/>
</dbReference>